<dbReference type="KEGG" id="mtua:CSH63_05690"/>
<dbReference type="GO" id="GO:0016887">
    <property type="term" value="F:ATP hydrolysis activity"/>
    <property type="evidence" value="ECO:0007669"/>
    <property type="project" value="InterPro"/>
</dbReference>
<comment type="subcellular location">
    <subcellularLocation>
        <location evidence="1">Cell membrane</location>
        <topology evidence="1">Multi-pass membrane protein</topology>
    </subcellularLocation>
</comment>
<dbReference type="Gene3D" id="1.20.1560.10">
    <property type="entry name" value="ABC transporter type 1, transmembrane domain"/>
    <property type="match status" value="1"/>
</dbReference>
<dbReference type="PROSITE" id="PS00211">
    <property type="entry name" value="ABC_TRANSPORTER_1"/>
    <property type="match status" value="1"/>
</dbReference>
<dbReference type="PANTHER" id="PTHR43394:SF1">
    <property type="entry name" value="ATP-BINDING CASSETTE SUB-FAMILY B MEMBER 10, MITOCHONDRIAL"/>
    <property type="match status" value="1"/>
</dbReference>
<sequence length="617" mass="65855">MTSLRRCAPYLRAHPWLMAGACGAAFGSMLAGLAMPLVLQRLVDGPVEEGDFAALPWFIGGIALLGVFEAVLLGARRLLVVRPATRLETAMRADVSAHIQRLPLSFHARWQSGQLLSRTVSDVTEIGRFVAFSAIYLIVNVAALAVGLIVLAWLAPVLALSVFVAYVPMVVATTVFEQRFRLVARSAQEVSGDLSTMVEESVLGVRVLKVFGRGPQTVRRFTEQVHRLRGLELRKLSYTAGLWWIITALPDLAIVAMIGYGGHSVATGTLTLGTLMAAVTVATYLRWPADTLGWLTADASTAAAAADRYWQVRDEPVTVTDPEQPRLLPSPLRGEIRLEDVHYAHPGGRVAALRGVALTIRAGTTVAVVGATGSGKSTMLSLLSRLGDPTSGRITLDGVDLRELALADLRSVVCSAFDDPVLFSGTVRDNVTLGVRGVDRDRGVGGAREKAGEGADGDAAVWEALRTVRADGFVRALPERLSTVIGEEGLGLSGGQRQRLALARAILPRPSVLVLDDALSALDVRTEREVEAALRGRLSRVTTVVAAHRPGTLRLADQVVFLSGGRVAATGKHDELMTREPEYRLLVQPSLPARARARGADCTAGSAGEIAGKMHTL</sequence>
<keyword evidence="4 9" id="KW-0812">Transmembrane</keyword>
<dbReference type="InterPro" id="IPR036640">
    <property type="entry name" value="ABC1_TM_sf"/>
</dbReference>
<keyword evidence="7 9" id="KW-1133">Transmembrane helix</keyword>
<keyword evidence="5" id="KW-0547">Nucleotide-binding</keyword>
<dbReference type="RefSeq" id="WP_120573718.1">
    <property type="nucleotide sequence ID" value="NZ_CP024087.1"/>
</dbReference>
<evidence type="ECO:0000313" key="12">
    <source>
        <dbReference type="EMBL" id="AYF26938.1"/>
    </source>
</evidence>
<evidence type="ECO:0000256" key="6">
    <source>
        <dbReference type="ARBA" id="ARBA00022840"/>
    </source>
</evidence>
<evidence type="ECO:0000256" key="3">
    <source>
        <dbReference type="ARBA" id="ARBA00022475"/>
    </source>
</evidence>
<feature type="domain" description="ABC transmembrane type-1" evidence="11">
    <location>
        <begin position="19"/>
        <end position="301"/>
    </location>
</feature>
<dbReference type="FunFam" id="3.40.50.300:FF:000854">
    <property type="entry name" value="Multidrug ABC transporter ATP-binding protein"/>
    <property type="match status" value="1"/>
</dbReference>
<keyword evidence="8 9" id="KW-0472">Membrane</keyword>
<evidence type="ECO:0000256" key="7">
    <source>
        <dbReference type="ARBA" id="ARBA00022989"/>
    </source>
</evidence>
<reference evidence="12 13" key="1">
    <citation type="submission" date="2017-10" db="EMBL/GenBank/DDBJ databases">
        <title>Integration of genomic and chemical information greatly accelerates assignment of the full stereostructure of myelolactone, a potent inhibitor of myeloma from a marine-derived Micromonospora.</title>
        <authorList>
            <person name="Kim M.C."/>
            <person name="Machado H."/>
            <person name="Jensen P.R."/>
            <person name="Fenical W."/>
        </authorList>
    </citation>
    <scope>NUCLEOTIDE SEQUENCE [LARGE SCALE GENOMIC DNA]</scope>
    <source>
        <strain evidence="12 13">CNY-010</strain>
    </source>
</reference>
<dbReference type="SMART" id="SM00382">
    <property type="entry name" value="AAA"/>
    <property type="match status" value="1"/>
</dbReference>
<evidence type="ECO:0000256" key="8">
    <source>
        <dbReference type="ARBA" id="ARBA00023136"/>
    </source>
</evidence>
<feature type="domain" description="ABC transporter" evidence="10">
    <location>
        <begin position="336"/>
        <end position="589"/>
    </location>
</feature>
<dbReference type="InterPro" id="IPR003439">
    <property type="entry name" value="ABC_transporter-like_ATP-bd"/>
</dbReference>
<accession>A0A386WGZ2</accession>
<proteinExistence type="predicted"/>
<dbReference type="Proteomes" id="UP000267804">
    <property type="component" value="Chromosome"/>
</dbReference>
<dbReference type="Gene3D" id="3.40.50.300">
    <property type="entry name" value="P-loop containing nucleotide triphosphate hydrolases"/>
    <property type="match status" value="1"/>
</dbReference>
<dbReference type="SUPFAM" id="SSF90123">
    <property type="entry name" value="ABC transporter transmembrane region"/>
    <property type="match status" value="1"/>
</dbReference>
<evidence type="ECO:0000259" key="11">
    <source>
        <dbReference type="PROSITE" id="PS50929"/>
    </source>
</evidence>
<name>A0A386WGZ2_9ACTN</name>
<dbReference type="PROSITE" id="PS50893">
    <property type="entry name" value="ABC_TRANSPORTER_2"/>
    <property type="match status" value="1"/>
</dbReference>
<feature type="transmembrane region" description="Helical" evidence="9">
    <location>
        <begin position="16"/>
        <end position="35"/>
    </location>
</feature>
<feature type="transmembrane region" description="Helical" evidence="9">
    <location>
        <begin position="236"/>
        <end position="259"/>
    </location>
</feature>
<feature type="transmembrane region" description="Helical" evidence="9">
    <location>
        <begin position="55"/>
        <end position="75"/>
    </location>
</feature>
<dbReference type="InterPro" id="IPR011527">
    <property type="entry name" value="ABC1_TM_dom"/>
</dbReference>
<dbReference type="AlphaFoldDB" id="A0A386WGZ2"/>
<keyword evidence="3" id="KW-1003">Cell membrane</keyword>
<evidence type="ECO:0000256" key="9">
    <source>
        <dbReference type="SAM" id="Phobius"/>
    </source>
</evidence>
<dbReference type="GO" id="GO:0005524">
    <property type="term" value="F:ATP binding"/>
    <property type="evidence" value="ECO:0007669"/>
    <property type="project" value="UniProtKB-KW"/>
</dbReference>
<dbReference type="InterPro" id="IPR039421">
    <property type="entry name" value="Type_1_exporter"/>
</dbReference>
<evidence type="ECO:0000256" key="1">
    <source>
        <dbReference type="ARBA" id="ARBA00004651"/>
    </source>
</evidence>
<dbReference type="GO" id="GO:0005886">
    <property type="term" value="C:plasma membrane"/>
    <property type="evidence" value="ECO:0007669"/>
    <property type="project" value="UniProtKB-SubCell"/>
</dbReference>
<dbReference type="GO" id="GO:0015421">
    <property type="term" value="F:ABC-type oligopeptide transporter activity"/>
    <property type="evidence" value="ECO:0007669"/>
    <property type="project" value="TreeGrafter"/>
</dbReference>
<evidence type="ECO:0000259" key="10">
    <source>
        <dbReference type="PROSITE" id="PS50893"/>
    </source>
</evidence>
<dbReference type="CDD" id="cd18543">
    <property type="entry name" value="ABC_6TM_Rv0194_D1_like"/>
    <property type="match status" value="1"/>
</dbReference>
<dbReference type="PROSITE" id="PS50929">
    <property type="entry name" value="ABC_TM1F"/>
    <property type="match status" value="1"/>
</dbReference>
<protein>
    <submittedName>
        <fullName evidence="12">ABC transporter</fullName>
    </submittedName>
</protein>
<evidence type="ECO:0000313" key="13">
    <source>
        <dbReference type="Proteomes" id="UP000267804"/>
    </source>
</evidence>
<dbReference type="Pfam" id="PF00664">
    <property type="entry name" value="ABC_membrane"/>
    <property type="match status" value="1"/>
</dbReference>
<feature type="transmembrane region" description="Helical" evidence="9">
    <location>
        <begin position="157"/>
        <end position="176"/>
    </location>
</feature>
<evidence type="ECO:0000256" key="2">
    <source>
        <dbReference type="ARBA" id="ARBA00022448"/>
    </source>
</evidence>
<keyword evidence="2" id="KW-0813">Transport</keyword>
<dbReference type="InterPro" id="IPR027417">
    <property type="entry name" value="P-loop_NTPase"/>
</dbReference>
<dbReference type="SUPFAM" id="SSF52540">
    <property type="entry name" value="P-loop containing nucleoside triphosphate hydrolases"/>
    <property type="match status" value="1"/>
</dbReference>
<feature type="transmembrane region" description="Helical" evidence="9">
    <location>
        <begin position="129"/>
        <end position="151"/>
    </location>
</feature>
<evidence type="ECO:0000256" key="4">
    <source>
        <dbReference type="ARBA" id="ARBA00022692"/>
    </source>
</evidence>
<organism evidence="12 13">
    <name type="scientific">Micromonospora tulbaghiae</name>
    <dbReference type="NCBI Taxonomy" id="479978"/>
    <lineage>
        <taxon>Bacteria</taxon>
        <taxon>Bacillati</taxon>
        <taxon>Actinomycetota</taxon>
        <taxon>Actinomycetes</taxon>
        <taxon>Micromonosporales</taxon>
        <taxon>Micromonosporaceae</taxon>
        <taxon>Micromonospora</taxon>
    </lineage>
</organism>
<dbReference type="EMBL" id="CP024087">
    <property type="protein sequence ID" value="AYF26938.1"/>
    <property type="molecule type" value="Genomic_DNA"/>
</dbReference>
<dbReference type="InterPro" id="IPR003593">
    <property type="entry name" value="AAA+_ATPase"/>
</dbReference>
<evidence type="ECO:0000256" key="5">
    <source>
        <dbReference type="ARBA" id="ARBA00022741"/>
    </source>
</evidence>
<dbReference type="Pfam" id="PF00005">
    <property type="entry name" value="ABC_tran"/>
    <property type="match status" value="1"/>
</dbReference>
<dbReference type="PANTHER" id="PTHR43394">
    <property type="entry name" value="ATP-DEPENDENT PERMEASE MDL1, MITOCHONDRIAL"/>
    <property type="match status" value="1"/>
</dbReference>
<gene>
    <name evidence="12" type="ORF">CSH63_05690</name>
</gene>
<dbReference type="InterPro" id="IPR017871">
    <property type="entry name" value="ABC_transporter-like_CS"/>
</dbReference>
<keyword evidence="6" id="KW-0067">ATP-binding</keyword>